<sequence>MAYGNSVKGHVVKRWKSLEDEAVVTGVASIEAFHNSPMGLYKGWQQLLHARECEDLSKYDDILYERPQDDSEDMPSTSF</sequence>
<evidence type="ECO:0000313" key="1">
    <source>
        <dbReference type="EMBL" id="KAG5958698.1"/>
    </source>
</evidence>
<reference evidence="1" key="1">
    <citation type="journal article" date="2020" name="bioRxiv">
        <title>Whole genome comparisons of ergot fungi reveals the divergence and evolution of species within the genus Claviceps are the result of varying mechanisms driving genome evolution and host range expansion.</title>
        <authorList>
            <person name="Wyka S.A."/>
            <person name="Mondo S.J."/>
            <person name="Liu M."/>
            <person name="Dettman J."/>
            <person name="Nalam V."/>
            <person name="Broders K.D."/>
        </authorList>
    </citation>
    <scope>NUCLEOTIDE SEQUENCE</scope>
    <source>
        <strain evidence="1">CCC 1102</strain>
    </source>
</reference>
<protein>
    <submittedName>
        <fullName evidence="1">Uncharacterized protein</fullName>
    </submittedName>
</protein>
<dbReference type="EMBL" id="SRPS01000377">
    <property type="protein sequence ID" value="KAG5958698.1"/>
    <property type="molecule type" value="Genomic_DNA"/>
</dbReference>
<proteinExistence type="predicted"/>
<dbReference type="Proteomes" id="UP000784919">
    <property type="component" value="Unassembled WGS sequence"/>
</dbReference>
<comment type="caution">
    <text evidence="1">The sequence shown here is derived from an EMBL/GenBank/DDBJ whole genome shotgun (WGS) entry which is preliminary data.</text>
</comment>
<accession>A0A9P7MMY0</accession>
<dbReference type="AlphaFoldDB" id="A0A9P7MMY0"/>
<gene>
    <name evidence="1" type="ORF">E4U56_005343</name>
</gene>
<evidence type="ECO:0000313" key="2">
    <source>
        <dbReference type="Proteomes" id="UP000784919"/>
    </source>
</evidence>
<name>A0A9P7MMY0_9HYPO</name>
<organism evidence="1 2">
    <name type="scientific">Claviceps arundinis</name>
    <dbReference type="NCBI Taxonomy" id="1623583"/>
    <lineage>
        <taxon>Eukaryota</taxon>
        <taxon>Fungi</taxon>
        <taxon>Dikarya</taxon>
        <taxon>Ascomycota</taxon>
        <taxon>Pezizomycotina</taxon>
        <taxon>Sordariomycetes</taxon>
        <taxon>Hypocreomycetidae</taxon>
        <taxon>Hypocreales</taxon>
        <taxon>Clavicipitaceae</taxon>
        <taxon>Claviceps</taxon>
    </lineage>
</organism>